<dbReference type="Pfam" id="PF00270">
    <property type="entry name" value="DEAD"/>
    <property type="match status" value="1"/>
</dbReference>
<feature type="domain" description="Helicase ATP-binding" evidence="12">
    <location>
        <begin position="38"/>
        <end position="261"/>
    </location>
</feature>
<dbReference type="EMBL" id="MNPJ01000014">
    <property type="protein sequence ID" value="OQS55001.1"/>
    <property type="molecule type" value="Genomic_DNA"/>
</dbReference>
<dbReference type="SUPFAM" id="SSF52540">
    <property type="entry name" value="P-loop containing nucleoside triphosphate hydrolases"/>
    <property type="match status" value="1"/>
</dbReference>
<evidence type="ECO:0000256" key="6">
    <source>
        <dbReference type="ARBA" id="ARBA00022806"/>
    </source>
</evidence>
<dbReference type="InterPro" id="IPR000629">
    <property type="entry name" value="RNA-helicase_DEAD-box_CS"/>
</dbReference>
<keyword evidence="6 9" id="KW-0347">Helicase</keyword>
<evidence type="ECO:0000313" key="15">
    <source>
        <dbReference type="Proteomes" id="UP000192758"/>
    </source>
</evidence>
<comment type="function">
    <text evidence="10">RNA helicase.</text>
</comment>
<keyword evidence="2" id="KW-0690">Ribosome biogenesis</keyword>
<comment type="domain">
    <text evidence="10">The Q motif is unique to and characteristic of the DEAD box family of RNA helicases and controls ATP binding and hydrolysis.</text>
</comment>
<keyword evidence="5 9" id="KW-0378">Hydrolase</keyword>
<dbReference type="GO" id="GO:0005730">
    <property type="term" value="C:nucleolus"/>
    <property type="evidence" value="ECO:0007669"/>
    <property type="project" value="UniProtKB-SubCell"/>
</dbReference>
<keyword evidence="3" id="KW-0698">rRNA processing</keyword>
<dbReference type="GO" id="GO:0003724">
    <property type="term" value="F:RNA helicase activity"/>
    <property type="evidence" value="ECO:0007669"/>
    <property type="project" value="UniProtKB-EC"/>
</dbReference>
<dbReference type="InterPro" id="IPR027417">
    <property type="entry name" value="P-loop_NTPase"/>
</dbReference>
<dbReference type="AlphaFoldDB" id="A0A1W0E6X8"/>
<evidence type="ECO:0000256" key="3">
    <source>
        <dbReference type="ARBA" id="ARBA00022552"/>
    </source>
</evidence>
<dbReference type="GO" id="GO:0006364">
    <property type="term" value="P:rRNA processing"/>
    <property type="evidence" value="ECO:0007669"/>
    <property type="project" value="UniProtKB-KW"/>
</dbReference>
<dbReference type="Pfam" id="PF00271">
    <property type="entry name" value="Helicase_C"/>
    <property type="match status" value="1"/>
</dbReference>
<dbReference type="PROSITE" id="PS00039">
    <property type="entry name" value="DEAD_ATP_HELICASE"/>
    <property type="match status" value="1"/>
</dbReference>
<feature type="region of interest" description="Disordered" evidence="11">
    <location>
        <begin position="571"/>
        <end position="599"/>
    </location>
</feature>
<dbReference type="InterPro" id="IPR011545">
    <property type="entry name" value="DEAD/DEAH_box_helicase_dom"/>
</dbReference>
<dbReference type="OrthoDB" id="7396459at2759"/>
<reference evidence="14 15" key="1">
    <citation type="journal article" date="2017" name="Environ. Microbiol.">
        <title>Decay of the glycolytic pathway and adaptation to intranuclear parasitism within Enterocytozoonidae microsporidia.</title>
        <authorList>
            <person name="Wiredu Boakye D."/>
            <person name="Jaroenlak P."/>
            <person name="Prachumwat A."/>
            <person name="Williams T.A."/>
            <person name="Bateman K.S."/>
            <person name="Itsathitphaisarn O."/>
            <person name="Sritunyalucksana K."/>
            <person name="Paszkiewicz K.H."/>
            <person name="Moore K.A."/>
            <person name="Stentiford G.D."/>
            <person name="Williams B.A."/>
        </authorList>
    </citation>
    <scope>NUCLEOTIDE SEQUENCE [LARGE SCALE GENOMIC DNA]</scope>
    <source>
        <strain evidence="14 15">TH1</strain>
    </source>
</reference>
<protein>
    <recommendedName>
        <fullName evidence="10">ATP-dependent RNA helicase</fullName>
        <ecNumber evidence="10">3.6.4.13</ecNumber>
    </recommendedName>
</protein>
<feature type="domain" description="Helicase C-terminal" evidence="13">
    <location>
        <begin position="318"/>
        <end position="495"/>
    </location>
</feature>
<evidence type="ECO:0000256" key="1">
    <source>
        <dbReference type="ARBA" id="ARBA00004604"/>
    </source>
</evidence>
<evidence type="ECO:0000313" key="14">
    <source>
        <dbReference type="EMBL" id="OQS55001.1"/>
    </source>
</evidence>
<evidence type="ECO:0000256" key="7">
    <source>
        <dbReference type="ARBA" id="ARBA00022840"/>
    </source>
</evidence>
<dbReference type="SMART" id="SM00490">
    <property type="entry name" value="HELICc"/>
    <property type="match status" value="1"/>
</dbReference>
<evidence type="ECO:0000256" key="11">
    <source>
        <dbReference type="SAM" id="MobiDB-lite"/>
    </source>
</evidence>
<comment type="similarity">
    <text evidence="9">Belongs to the DEAD box helicase family.</text>
</comment>
<dbReference type="InterPro" id="IPR001650">
    <property type="entry name" value="Helicase_C-like"/>
</dbReference>
<evidence type="ECO:0000256" key="5">
    <source>
        <dbReference type="ARBA" id="ARBA00022801"/>
    </source>
</evidence>
<organism evidence="14 15">
    <name type="scientific">Ecytonucleospora hepatopenaei</name>
    <dbReference type="NCBI Taxonomy" id="646526"/>
    <lineage>
        <taxon>Eukaryota</taxon>
        <taxon>Fungi</taxon>
        <taxon>Fungi incertae sedis</taxon>
        <taxon>Microsporidia</taxon>
        <taxon>Enterocytozoonidae</taxon>
        <taxon>Ecytonucleospora</taxon>
    </lineage>
</organism>
<evidence type="ECO:0000256" key="8">
    <source>
        <dbReference type="ARBA" id="ARBA00022884"/>
    </source>
</evidence>
<dbReference type="GO" id="GO:0003723">
    <property type="term" value="F:RNA binding"/>
    <property type="evidence" value="ECO:0007669"/>
    <property type="project" value="UniProtKB-UniRule"/>
</dbReference>
<dbReference type="Pfam" id="PF13959">
    <property type="entry name" value="CTE_SPB4"/>
    <property type="match status" value="1"/>
</dbReference>
<gene>
    <name evidence="14" type="primary">SPB4</name>
    <name evidence="14" type="ORF">EHP00_1965</name>
</gene>
<comment type="caution">
    <text evidence="14">The sequence shown here is derived from an EMBL/GenBank/DDBJ whole genome shotgun (WGS) entry which is preliminary data.</text>
</comment>
<dbReference type="STRING" id="646526.A0A1W0E6X8"/>
<evidence type="ECO:0000256" key="4">
    <source>
        <dbReference type="ARBA" id="ARBA00022741"/>
    </source>
</evidence>
<sequence>MSSNNIFSNNNIIHNDIKSILHDNNYINMTDIQYNTLNDKSHYMGDRLIHAPTGSGKTLCYVIPIINYIYNSNICNNSKICNNSNIYNSNICNNSNTNIYNNNTNICNIYNYTAIIIIPTRELAIQINNIFNMFNINTTILIGGNNTNTNICNTNIYTNTNIYNNTNILISTPGKLLSIINNNTNIYNNICNNINNNICNYTKYIIFDEADKLLSNDFYSSYVTITNKIYNKHSIIQYYSATINDDIIHKINITIKKNIDIIHNNILNNDNILNNNSNNDNTLNNDNNSNILNYNNILPNNLIINYIYINNAIDKLYIVNDIINKYNKVIIFYNTCAEVEYFYNYYNNNSNILNILYNDNNSNILNISNNDNNNLFLHGKLDQSIRSNTYNTLMHSDSYTLHATDVCARGYDFKGVDAVVHFDVAKEPATLIHRSGRTGRNGAGGISIILLMKNEHAYVKYMNIAYDKIEMVNKTEEYYSNINNSNININLYNSNISNNTNICNINKINNSNVCNINKINNSKAFVSYIRSYKEHILNYILNYKELDMNDIIQLYNLKHIPPMVDYSKSKGRFKKESSNIKNRKNNSRNNTYKNKKNKK</sequence>
<proteinExistence type="inferred from homology"/>
<evidence type="ECO:0000256" key="2">
    <source>
        <dbReference type="ARBA" id="ARBA00022517"/>
    </source>
</evidence>
<evidence type="ECO:0000259" key="13">
    <source>
        <dbReference type="PROSITE" id="PS51194"/>
    </source>
</evidence>
<dbReference type="CDD" id="cd18787">
    <property type="entry name" value="SF2_C_DEAD"/>
    <property type="match status" value="1"/>
</dbReference>
<comment type="catalytic activity">
    <reaction evidence="10">
        <text>ATP + H2O = ADP + phosphate + H(+)</text>
        <dbReference type="Rhea" id="RHEA:13065"/>
        <dbReference type="ChEBI" id="CHEBI:15377"/>
        <dbReference type="ChEBI" id="CHEBI:15378"/>
        <dbReference type="ChEBI" id="CHEBI:30616"/>
        <dbReference type="ChEBI" id="CHEBI:43474"/>
        <dbReference type="ChEBI" id="CHEBI:456216"/>
        <dbReference type="EC" id="3.6.4.13"/>
    </reaction>
</comment>
<dbReference type="VEuPathDB" id="MicrosporidiaDB:EHP00_1965"/>
<dbReference type="Gene3D" id="3.40.50.300">
    <property type="entry name" value="P-loop containing nucleotide triphosphate hydrolases"/>
    <property type="match status" value="2"/>
</dbReference>
<evidence type="ECO:0000259" key="12">
    <source>
        <dbReference type="PROSITE" id="PS51192"/>
    </source>
</evidence>
<dbReference type="InterPro" id="IPR025313">
    <property type="entry name" value="SPB4-like_CTE"/>
</dbReference>
<dbReference type="SMART" id="SM00487">
    <property type="entry name" value="DEXDc"/>
    <property type="match status" value="1"/>
</dbReference>
<keyword evidence="15" id="KW-1185">Reference proteome</keyword>
<keyword evidence="8 10" id="KW-0694">RNA-binding</keyword>
<dbReference type="PANTHER" id="PTHR24031">
    <property type="entry name" value="RNA HELICASE"/>
    <property type="match status" value="1"/>
</dbReference>
<dbReference type="PROSITE" id="PS51192">
    <property type="entry name" value="HELICASE_ATP_BIND_1"/>
    <property type="match status" value="1"/>
</dbReference>
<keyword evidence="4 9" id="KW-0547">Nucleotide-binding</keyword>
<keyword evidence="7 9" id="KW-0067">ATP-binding</keyword>
<comment type="subcellular location">
    <subcellularLocation>
        <location evidence="1">Nucleus</location>
        <location evidence="1">Nucleolus</location>
    </subcellularLocation>
</comment>
<dbReference type="GO" id="GO:0016787">
    <property type="term" value="F:hydrolase activity"/>
    <property type="evidence" value="ECO:0007669"/>
    <property type="project" value="UniProtKB-KW"/>
</dbReference>
<dbReference type="Proteomes" id="UP000192758">
    <property type="component" value="Unassembled WGS sequence"/>
</dbReference>
<evidence type="ECO:0000256" key="10">
    <source>
        <dbReference type="RuleBase" id="RU365068"/>
    </source>
</evidence>
<dbReference type="EC" id="3.6.4.13" evidence="10"/>
<evidence type="ECO:0000256" key="9">
    <source>
        <dbReference type="RuleBase" id="RU000492"/>
    </source>
</evidence>
<dbReference type="InterPro" id="IPR014001">
    <property type="entry name" value="Helicase_ATP-bd"/>
</dbReference>
<name>A0A1W0E6X8_9MICR</name>
<accession>A0A1W0E6X8</accession>
<dbReference type="GO" id="GO:0005524">
    <property type="term" value="F:ATP binding"/>
    <property type="evidence" value="ECO:0007669"/>
    <property type="project" value="UniProtKB-UniRule"/>
</dbReference>
<dbReference type="PROSITE" id="PS51194">
    <property type="entry name" value="HELICASE_CTER"/>
    <property type="match status" value="1"/>
</dbReference>